<dbReference type="Pfam" id="PF04213">
    <property type="entry name" value="HtaA"/>
    <property type="match status" value="1"/>
</dbReference>
<feature type="transmembrane region" description="Helical" evidence="2">
    <location>
        <begin position="253"/>
        <end position="275"/>
    </location>
</feature>
<feature type="domain" description="Htaa" evidence="4">
    <location>
        <begin position="47"/>
        <end position="205"/>
    </location>
</feature>
<evidence type="ECO:0000313" key="5">
    <source>
        <dbReference type="EMBL" id="SDQ05725.1"/>
    </source>
</evidence>
<dbReference type="eggNOG" id="COG0810">
    <property type="taxonomic scope" value="Bacteria"/>
</dbReference>
<dbReference type="STRING" id="1079994.SAMN04488565_0111"/>
<feature type="chain" id="PRO_5010307179" evidence="3">
    <location>
        <begin position="31"/>
        <end position="316"/>
    </location>
</feature>
<dbReference type="AlphaFoldDB" id="A0A1H0XS70"/>
<sequence>MNPRLRRPGSLIAGAAILGGLLLAPTAAQAHPLRAEVEAGACEVTGGDLSWGVKESFRAYISGSIAKGSWETADGASYETPEFSWSGATGSIDPESGVGSVSFTGSVHFTGHDGVLDLTLANPTIEFEGGGKAALLLDARSTDMEGAVAVDATQEWVGDVVAPDQLPIADDALIADDLPSTLTNSGAKAFAGFYEAGEDLDPISLDLQFASCADSGAAAAEPAPEEGDDAPVAPAPESSDTAATAAAPASIPWLPIIIGGIAILVIGVTGGMLLAGRTRKPRSGPAPAAESAQDPAQDPAPETDPRANDRLFGEDR</sequence>
<keyword evidence="3" id="KW-0732">Signal</keyword>
<dbReference type="EMBL" id="FNKB01000001">
    <property type="protein sequence ID" value="SDQ05725.1"/>
    <property type="molecule type" value="Genomic_DNA"/>
</dbReference>
<dbReference type="RefSeq" id="WP_074689803.1">
    <property type="nucleotide sequence ID" value="NZ_FNKB01000001.1"/>
</dbReference>
<protein>
    <submittedName>
        <fullName evidence="5">Htaa protein</fullName>
    </submittedName>
</protein>
<feature type="compositionally biased region" description="Basic and acidic residues" evidence="1">
    <location>
        <begin position="303"/>
        <end position="316"/>
    </location>
</feature>
<gene>
    <name evidence="5" type="ORF">SAMN04488565_0111</name>
</gene>
<evidence type="ECO:0000256" key="3">
    <source>
        <dbReference type="SAM" id="SignalP"/>
    </source>
</evidence>
<keyword evidence="2" id="KW-1133">Transmembrane helix</keyword>
<evidence type="ECO:0000259" key="4">
    <source>
        <dbReference type="Pfam" id="PF04213"/>
    </source>
</evidence>
<feature type="compositionally biased region" description="Low complexity" evidence="1">
    <location>
        <begin position="230"/>
        <end position="244"/>
    </location>
</feature>
<proteinExistence type="predicted"/>
<feature type="signal peptide" evidence="3">
    <location>
        <begin position="1"/>
        <end position="30"/>
    </location>
</feature>
<reference evidence="5 6" key="1">
    <citation type="submission" date="2016-10" db="EMBL/GenBank/DDBJ databases">
        <authorList>
            <person name="de Groot N.N."/>
        </authorList>
    </citation>
    <scope>NUCLEOTIDE SEQUENCE [LARGE SCALE GENOMIC DNA]</scope>
    <source>
        <strain evidence="5 6">DSM 22788</strain>
    </source>
</reference>
<organism evidence="5 6">
    <name type="scientific">Leucobacter chromiiresistens</name>
    <dbReference type="NCBI Taxonomy" id="1079994"/>
    <lineage>
        <taxon>Bacteria</taxon>
        <taxon>Bacillati</taxon>
        <taxon>Actinomycetota</taxon>
        <taxon>Actinomycetes</taxon>
        <taxon>Micrococcales</taxon>
        <taxon>Microbacteriaceae</taxon>
        <taxon>Leucobacter</taxon>
    </lineage>
</organism>
<dbReference type="Proteomes" id="UP000182690">
    <property type="component" value="Unassembled WGS sequence"/>
</dbReference>
<keyword evidence="2" id="KW-0472">Membrane</keyword>
<name>A0A1H0XS70_9MICO</name>
<evidence type="ECO:0000256" key="1">
    <source>
        <dbReference type="SAM" id="MobiDB-lite"/>
    </source>
</evidence>
<feature type="region of interest" description="Disordered" evidence="1">
    <location>
        <begin position="278"/>
        <end position="316"/>
    </location>
</feature>
<feature type="region of interest" description="Disordered" evidence="1">
    <location>
        <begin position="216"/>
        <end position="244"/>
    </location>
</feature>
<evidence type="ECO:0000256" key="2">
    <source>
        <dbReference type="SAM" id="Phobius"/>
    </source>
</evidence>
<evidence type="ECO:0000313" key="6">
    <source>
        <dbReference type="Proteomes" id="UP000182690"/>
    </source>
</evidence>
<dbReference type="InterPro" id="IPR007331">
    <property type="entry name" value="Htaa"/>
</dbReference>
<accession>A0A1H0XS70</accession>
<keyword evidence="2" id="KW-0812">Transmembrane</keyword>